<evidence type="ECO:0000313" key="2">
    <source>
        <dbReference type="EMBL" id="CAD8372029.1"/>
    </source>
</evidence>
<dbReference type="AlphaFoldDB" id="A0A7S0ASB6"/>
<dbReference type="InterPro" id="IPR016130">
    <property type="entry name" value="Tyr_Pase_AS"/>
</dbReference>
<keyword evidence="1" id="KW-0472">Membrane</keyword>
<evidence type="ECO:0008006" key="3">
    <source>
        <dbReference type="Google" id="ProtNLM"/>
    </source>
</evidence>
<dbReference type="InterPro" id="IPR026893">
    <property type="entry name" value="Tyr/Ser_Pase_IphP-type"/>
</dbReference>
<dbReference type="EMBL" id="HBEJ01011507">
    <property type="protein sequence ID" value="CAD8372029.1"/>
    <property type="molecule type" value="Transcribed_RNA"/>
</dbReference>
<name>A0A7S0ASB6_9STRA</name>
<keyword evidence="1" id="KW-1133">Transmembrane helix</keyword>
<sequence>MSFSDGSLLLSISALGIITSCVPSFCVIGHIASLLLACAIYAALCVIIVYFDSRFVRKMPVPSPVLTVGERSRTHGESERQWVTNFRTLGGLPIKDREGRQQKRIKPNAAYRCGAINGAMLDQSALDFPPPRTLIDLRAESEARGAPTILRDDPSASASSSRMAPKIVSIPSLAINQEELRKRNIPNIKDIMKLLVWRPSTLFLARPRLDELTDLCVERLILEPGFADGAVAKFIRLASDSAHHPVCLHCTEGKDRTGGMTALLLSALGVSREMIIEDFILSNKCVYERASRRDFLLRTIWLLTGRWISFVRFGDNVKSFMFVNREVMQSCLASVDEVWGGFNEKYWKAQGLTMGDIQRLRDAILM</sequence>
<dbReference type="GO" id="GO:0004721">
    <property type="term" value="F:phosphoprotein phosphatase activity"/>
    <property type="evidence" value="ECO:0007669"/>
    <property type="project" value="InterPro"/>
</dbReference>
<gene>
    <name evidence="2" type="ORF">MPOL1434_LOCUS6749</name>
</gene>
<accession>A0A7S0ASB6</accession>
<feature type="transmembrane region" description="Helical" evidence="1">
    <location>
        <begin position="31"/>
        <end position="51"/>
    </location>
</feature>
<evidence type="ECO:0000256" key="1">
    <source>
        <dbReference type="SAM" id="Phobius"/>
    </source>
</evidence>
<proteinExistence type="predicted"/>
<dbReference type="Gene3D" id="3.90.190.10">
    <property type="entry name" value="Protein tyrosine phosphatase superfamily"/>
    <property type="match status" value="1"/>
</dbReference>
<dbReference type="Pfam" id="PF13350">
    <property type="entry name" value="Y_phosphatase3"/>
    <property type="match status" value="1"/>
</dbReference>
<protein>
    <recommendedName>
        <fullName evidence="3">Tyrosine specific protein phosphatases domain-containing protein</fullName>
    </recommendedName>
</protein>
<dbReference type="PROSITE" id="PS00383">
    <property type="entry name" value="TYR_PHOSPHATASE_1"/>
    <property type="match status" value="1"/>
</dbReference>
<organism evidence="2">
    <name type="scientific">Minutocellus polymorphus</name>
    <dbReference type="NCBI Taxonomy" id="265543"/>
    <lineage>
        <taxon>Eukaryota</taxon>
        <taxon>Sar</taxon>
        <taxon>Stramenopiles</taxon>
        <taxon>Ochrophyta</taxon>
        <taxon>Bacillariophyta</taxon>
        <taxon>Mediophyceae</taxon>
        <taxon>Cymatosirophycidae</taxon>
        <taxon>Cymatosirales</taxon>
        <taxon>Cymatosiraceae</taxon>
        <taxon>Minutocellus</taxon>
    </lineage>
</organism>
<reference evidence="2" key="1">
    <citation type="submission" date="2021-01" db="EMBL/GenBank/DDBJ databases">
        <authorList>
            <person name="Corre E."/>
            <person name="Pelletier E."/>
            <person name="Niang G."/>
            <person name="Scheremetjew M."/>
            <person name="Finn R."/>
            <person name="Kale V."/>
            <person name="Holt S."/>
            <person name="Cochrane G."/>
            <person name="Meng A."/>
            <person name="Brown T."/>
            <person name="Cohen L."/>
        </authorList>
    </citation>
    <scope>NUCLEOTIDE SEQUENCE</scope>
    <source>
        <strain evidence="2">CCMP3303</strain>
    </source>
</reference>
<dbReference type="SUPFAM" id="SSF52799">
    <property type="entry name" value="(Phosphotyrosine protein) phosphatases II"/>
    <property type="match status" value="1"/>
</dbReference>
<keyword evidence="1" id="KW-0812">Transmembrane</keyword>
<dbReference type="InterPro" id="IPR029021">
    <property type="entry name" value="Prot-tyrosine_phosphatase-like"/>
</dbReference>